<gene>
    <name evidence="2" type="ORF">CF386_08055</name>
</gene>
<keyword evidence="1" id="KW-0812">Transmembrane</keyword>
<keyword evidence="1" id="KW-0472">Membrane</keyword>
<dbReference type="Proteomes" id="UP000242175">
    <property type="component" value="Chromosome small"/>
</dbReference>
<name>A0A220VFQ0_9GAMM</name>
<sequence>MKSFNITNSKIIFKVILSSAVIWLFTQLFTIYHYFNTDSFRLDNIQAENLKLASLQSKIDNLKFKVAESDLLKFAKIIQYADENDKKISSSKELIDAPLPCNFKLYALKKDFYWQKVNQHNKIYKSIDNKLLELVSYNITLTSYNKYNGIFVYSPKDKRMLLTSLNFCAQKSSVGSSFFNPQNIEQIIKKNNLSLSKSNAQNHTLVWGVPIRHGKENSWDIPLIQKVNSVRFGQVYIGVYLPYTFINNSFQHQQPNSFVVIANKVNNQILPFNKLPIDTKKFYSIMSKDNKHNETTKNHIFQNDGYLVSESYYNKSPWKLILIEYIGSDLKINIKQILTYLPSLLIGLLFLSIILYVILYKNFTLPLINLVQLIKQKKETSQDNNLIKDNLILREFNQTYNELVQQIKNHNINLEKK</sequence>
<dbReference type="KEGG" id="pmai:CF386_08055"/>
<dbReference type="RefSeq" id="WP_089073920.1">
    <property type="nucleotide sequence ID" value="NZ_CP022356.1"/>
</dbReference>
<keyword evidence="1" id="KW-1133">Transmembrane helix</keyword>
<organism evidence="2 3">
    <name type="scientific">Paraphotobacterium marinum</name>
    <dbReference type="NCBI Taxonomy" id="1755811"/>
    <lineage>
        <taxon>Bacteria</taxon>
        <taxon>Pseudomonadati</taxon>
        <taxon>Pseudomonadota</taxon>
        <taxon>Gammaproteobacteria</taxon>
        <taxon>Vibrionales</taxon>
        <taxon>Vibrionaceae</taxon>
        <taxon>Paraphotobacterium</taxon>
    </lineage>
</organism>
<evidence type="ECO:0000256" key="1">
    <source>
        <dbReference type="SAM" id="Phobius"/>
    </source>
</evidence>
<feature type="transmembrane region" description="Helical" evidence="1">
    <location>
        <begin position="12"/>
        <end position="35"/>
    </location>
</feature>
<proteinExistence type="predicted"/>
<feature type="transmembrane region" description="Helical" evidence="1">
    <location>
        <begin position="337"/>
        <end position="359"/>
    </location>
</feature>
<protein>
    <submittedName>
        <fullName evidence="2">Uncharacterized protein</fullName>
    </submittedName>
</protein>
<dbReference type="EMBL" id="CP022356">
    <property type="protein sequence ID" value="ASK79012.1"/>
    <property type="molecule type" value="Genomic_DNA"/>
</dbReference>
<reference evidence="2 3" key="1">
    <citation type="journal article" date="2016" name="Int. J. Syst. Evol. Microbiol.">
        <title>Paraphotobacterium marinum gen. nov., sp. nov., a member of the family Vibrionaceae, isolated from surface seawater.</title>
        <authorList>
            <person name="Huang Z."/>
            <person name="Dong C."/>
            <person name="Shao Z."/>
        </authorList>
    </citation>
    <scope>NUCLEOTIDE SEQUENCE [LARGE SCALE GENOMIC DNA]</scope>
    <source>
        <strain evidence="2 3">NSCS20N07D</strain>
    </source>
</reference>
<keyword evidence="3" id="KW-1185">Reference proteome</keyword>
<evidence type="ECO:0000313" key="2">
    <source>
        <dbReference type="EMBL" id="ASK79012.1"/>
    </source>
</evidence>
<evidence type="ECO:0000313" key="3">
    <source>
        <dbReference type="Proteomes" id="UP000242175"/>
    </source>
</evidence>
<accession>A0A220VFQ0</accession>
<dbReference type="AlphaFoldDB" id="A0A220VFQ0"/>